<reference evidence="1" key="1">
    <citation type="submission" date="2021-06" db="EMBL/GenBank/DDBJ databases">
        <authorList>
            <person name="Kallberg Y."/>
            <person name="Tangrot J."/>
            <person name="Rosling A."/>
        </authorList>
    </citation>
    <scope>NUCLEOTIDE SEQUENCE</scope>
    <source>
        <strain evidence="1">87-6 pot B 2015</strain>
    </source>
</reference>
<protein>
    <submittedName>
        <fullName evidence="1">10633_t:CDS:1</fullName>
    </submittedName>
</protein>
<sequence>DAPLEGKNANNSNPLRKQIKWNNLLKEIREFKKKDYENKYIIVNKLPDDDELVEYWHIFQEYNTSCLVCNFNDIDHHSHIITRKKNLEIQKIL</sequence>
<dbReference type="Proteomes" id="UP000789375">
    <property type="component" value="Unassembled WGS sequence"/>
</dbReference>
<dbReference type="AlphaFoldDB" id="A0A9N9H7B5"/>
<evidence type="ECO:0000313" key="2">
    <source>
        <dbReference type="Proteomes" id="UP000789375"/>
    </source>
</evidence>
<dbReference type="EMBL" id="CAJVPP010005020">
    <property type="protein sequence ID" value="CAG8658843.1"/>
    <property type="molecule type" value="Genomic_DNA"/>
</dbReference>
<name>A0A9N9H7B5_FUNMO</name>
<evidence type="ECO:0000313" key="1">
    <source>
        <dbReference type="EMBL" id="CAG8658843.1"/>
    </source>
</evidence>
<accession>A0A9N9H7B5</accession>
<comment type="caution">
    <text evidence="1">The sequence shown here is derived from an EMBL/GenBank/DDBJ whole genome shotgun (WGS) entry which is preliminary data.</text>
</comment>
<proteinExistence type="predicted"/>
<feature type="non-terminal residue" evidence="1">
    <location>
        <position position="1"/>
    </location>
</feature>
<organism evidence="1 2">
    <name type="scientific">Funneliformis mosseae</name>
    <name type="common">Endomycorrhizal fungus</name>
    <name type="synonym">Glomus mosseae</name>
    <dbReference type="NCBI Taxonomy" id="27381"/>
    <lineage>
        <taxon>Eukaryota</taxon>
        <taxon>Fungi</taxon>
        <taxon>Fungi incertae sedis</taxon>
        <taxon>Mucoromycota</taxon>
        <taxon>Glomeromycotina</taxon>
        <taxon>Glomeromycetes</taxon>
        <taxon>Glomerales</taxon>
        <taxon>Glomeraceae</taxon>
        <taxon>Funneliformis</taxon>
    </lineage>
</organism>
<feature type="non-terminal residue" evidence="1">
    <location>
        <position position="93"/>
    </location>
</feature>
<gene>
    <name evidence="1" type="ORF">FMOSSE_LOCUS11841</name>
</gene>
<keyword evidence="2" id="KW-1185">Reference proteome</keyword>